<gene>
    <name evidence="1" type="ORF">HSACCH_01061</name>
</gene>
<dbReference type="EMBL" id="CAUI01000015">
    <property type="protein sequence ID" value="CCU79059.1"/>
    <property type="molecule type" value="Genomic_DNA"/>
</dbReference>
<name>M5DZB2_9FIRM</name>
<reference evidence="2" key="1">
    <citation type="journal article" date="2013" name="Genome Announc.">
        <title>Genome Sequence of Halanaerobium saccharolyticum subsp. saccharolyticum Strain DSM 6643T, a Halophilic Hydrogen-Producing Bacterium.</title>
        <authorList>
            <person name="Kivisto A."/>
            <person name="Larjo A."/>
            <person name="Ciranna A."/>
            <person name="Santala V."/>
            <person name="Roos C."/>
            <person name="Karp M."/>
        </authorList>
    </citation>
    <scope>NUCLEOTIDE SEQUENCE [LARGE SCALE GENOMIC DNA]</scope>
    <source>
        <strain evidence="2">DSM 6643</strain>
    </source>
</reference>
<evidence type="ECO:0000313" key="2">
    <source>
        <dbReference type="Proteomes" id="UP000012063"/>
    </source>
</evidence>
<evidence type="ECO:0000313" key="1">
    <source>
        <dbReference type="EMBL" id="CCU79059.1"/>
    </source>
</evidence>
<protein>
    <submittedName>
        <fullName evidence="1">Uncharacterized protein</fullName>
    </submittedName>
</protein>
<comment type="caution">
    <text evidence="1">The sequence shown here is derived from an EMBL/GenBank/DDBJ whole genome shotgun (WGS) entry which is preliminary data.</text>
</comment>
<dbReference type="InParanoid" id="M5DZB2"/>
<accession>M5DZB2</accession>
<keyword evidence="2" id="KW-1185">Reference proteome</keyword>
<sequence length="70" mass="8149">MIKNEEKGYGLPKIANIFKNKDVMNQTNKLIRLLSFQEKDNLIERVCKLNLSDDKKDMILGNNLQIILDN</sequence>
<proteinExistence type="predicted"/>
<dbReference type="STRING" id="1293054.HSACCH_01061"/>
<dbReference type="AlphaFoldDB" id="M5DZB2"/>
<dbReference type="Proteomes" id="UP000012063">
    <property type="component" value="Unassembled WGS sequence"/>
</dbReference>
<organism evidence="1 2">
    <name type="scientific">Halanaerobium saccharolyticum subsp. saccharolyticum DSM 6643</name>
    <dbReference type="NCBI Taxonomy" id="1293054"/>
    <lineage>
        <taxon>Bacteria</taxon>
        <taxon>Bacillati</taxon>
        <taxon>Bacillota</taxon>
        <taxon>Clostridia</taxon>
        <taxon>Halanaerobiales</taxon>
        <taxon>Halanaerobiaceae</taxon>
        <taxon>Halanaerobium</taxon>
    </lineage>
</organism>